<accession>A0A1Y4VN24</accession>
<protein>
    <recommendedName>
        <fullName evidence="5">Glycosyltransferase</fullName>
    </recommendedName>
</protein>
<evidence type="ECO:0000313" key="4">
    <source>
        <dbReference type="Proteomes" id="UP000196036"/>
    </source>
</evidence>
<evidence type="ECO:0000259" key="2">
    <source>
        <dbReference type="Pfam" id="PF13439"/>
    </source>
</evidence>
<dbReference type="CDD" id="cd03811">
    <property type="entry name" value="GT4_GT28_WabH-like"/>
    <property type="match status" value="1"/>
</dbReference>
<dbReference type="EMBL" id="NFLW01000014">
    <property type="protein sequence ID" value="OUQ70564.1"/>
    <property type="molecule type" value="Genomic_DNA"/>
</dbReference>
<dbReference type="GO" id="GO:0016757">
    <property type="term" value="F:glycosyltransferase activity"/>
    <property type="evidence" value="ECO:0007669"/>
    <property type="project" value="InterPro"/>
</dbReference>
<comment type="caution">
    <text evidence="3">The sequence shown here is derived from an EMBL/GenBank/DDBJ whole genome shotgun (WGS) entry which is preliminary data.</text>
</comment>
<dbReference type="Pfam" id="PF13439">
    <property type="entry name" value="Glyco_transf_4"/>
    <property type="match status" value="1"/>
</dbReference>
<gene>
    <name evidence="3" type="ORF">B5E52_09195</name>
</gene>
<dbReference type="RefSeq" id="WP_087318105.1">
    <property type="nucleotide sequence ID" value="NZ_CAKOCS010000014.1"/>
</dbReference>
<sequence length="349" mass="39544">MKIIHVIFSLDYGGAETMLVDTMNGQVDFATVHLMVLNNVVNPHLRDTIDRRVRIHIMGRNEGSQSPFPIMRFIYELYMIGPDIIHCHNAQLTKLLIYPFAKKYFTMHSSTKIVSWPIGLLKKYDKLIAISDFVKKDLNDAGFGNVETIYNSIDVEAISSKANYQYDNKNQSFQIVQVARLEHEIKGQHLLLRALALLLKQGLNVEVSLIGVGNSKVYLEKLSNDLGISTHVHFLGLKDRAYIYSHLCDYHLMVHASLCEGFGLTVAEGMVAGLPVVVSKNDGPAEVIGYGKYGYMCEKGNVDSLYNVIGRIVNNYEANKEFYLRAKAFAQNRYSLKQMMNNLFKVYND</sequence>
<evidence type="ECO:0000313" key="3">
    <source>
        <dbReference type="EMBL" id="OUQ70564.1"/>
    </source>
</evidence>
<reference evidence="4" key="1">
    <citation type="submission" date="2017-04" db="EMBL/GenBank/DDBJ databases">
        <title>Function of individual gut microbiota members based on whole genome sequencing of pure cultures obtained from chicken caecum.</title>
        <authorList>
            <person name="Medvecky M."/>
            <person name="Cejkova D."/>
            <person name="Polansky O."/>
            <person name="Karasova D."/>
            <person name="Kubasova T."/>
            <person name="Cizek A."/>
            <person name="Rychlik I."/>
        </authorList>
    </citation>
    <scope>NUCLEOTIDE SEQUENCE [LARGE SCALE GENOMIC DNA]</scope>
    <source>
        <strain evidence="4">An109</strain>
    </source>
</reference>
<organism evidence="3 4">
    <name type="scientific">Bacteroides xylanisolvens</name>
    <dbReference type="NCBI Taxonomy" id="371601"/>
    <lineage>
        <taxon>Bacteria</taxon>
        <taxon>Pseudomonadati</taxon>
        <taxon>Bacteroidota</taxon>
        <taxon>Bacteroidia</taxon>
        <taxon>Bacteroidales</taxon>
        <taxon>Bacteroidaceae</taxon>
        <taxon>Bacteroides</taxon>
    </lineage>
</organism>
<dbReference type="Pfam" id="PF00534">
    <property type="entry name" value="Glycos_transf_1"/>
    <property type="match status" value="1"/>
</dbReference>
<feature type="domain" description="Glycosyltransferase subfamily 4-like N-terminal" evidence="2">
    <location>
        <begin position="12"/>
        <end position="156"/>
    </location>
</feature>
<dbReference type="PANTHER" id="PTHR12526">
    <property type="entry name" value="GLYCOSYLTRANSFERASE"/>
    <property type="match status" value="1"/>
</dbReference>
<dbReference type="SUPFAM" id="SSF53756">
    <property type="entry name" value="UDP-Glycosyltransferase/glycogen phosphorylase"/>
    <property type="match status" value="1"/>
</dbReference>
<dbReference type="PANTHER" id="PTHR12526:SF630">
    <property type="entry name" value="GLYCOSYLTRANSFERASE"/>
    <property type="match status" value="1"/>
</dbReference>
<dbReference type="AlphaFoldDB" id="A0A1Y4VN24"/>
<name>A0A1Y4VN24_9BACE</name>
<evidence type="ECO:0000259" key="1">
    <source>
        <dbReference type="Pfam" id="PF00534"/>
    </source>
</evidence>
<dbReference type="Proteomes" id="UP000196036">
    <property type="component" value="Unassembled WGS sequence"/>
</dbReference>
<dbReference type="InterPro" id="IPR028098">
    <property type="entry name" value="Glyco_trans_4-like_N"/>
</dbReference>
<feature type="domain" description="Glycosyl transferase family 1" evidence="1">
    <location>
        <begin position="168"/>
        <end position="327"/>
    </location>
</feature>
<dbReference type="InterPro" id="IPR001296">
    <property type="entry name" value="Glyco_trans_1"/>
</dbReference>
<dbReference type="Gene3D" id="3.40.50.2000">
    <property type="entry name" value="Glycogen Phosphorylase B"/>
    <property type="match status" value="2"/>
</dbReference>
<proteinExistence type="predicted"/>
<evidence type="ECO:0008006" key="5">
    <source>
        <dbReference type="Google" id="ProtNLM"/>
    </source>
</evidence>